<dbReference type="SUPFAM" id="SSF69118">
    <property type="entry name" value="AhpD-like"/>
    <property type="match status" value="1"/>
</dbReference>
<feature type="domain" description="Carboxymuconolactone decarboxylase-like" evidence="1">
    <location>
        <begin position="52"/>
        <end position="97"/>
    </location>
</feature>
<dbReference type="InterPro" id="IPR029032">
    <property type="entry name" value="AhpD-like"/>
</dbReference>
<accession>A0A3M6QR56</accession>
<reference evidence="2 3" key="1">
    <citation type="submission" date="2018-10" db="EMBL/GenBank/DDBJ databases">
        <title>Draft genome of Cortibacter populi DSM10536.</title>
        <authorList>
            <person name="Bernier A.-M."/>
            <person name="Bernard K."/>
        </authorList>
    </citation>
    <scope>NUCLEOTIDE SEQUENCE [LARGE SCALE GENOMIC DNA]</scope>
    <source>
        <strain evidence="2 3">DSM 105136</strain>
    </source>
</reference>
<dbReference type="OrthoDB" id="9801997at2"/>
<dbReference type="EMBL" id="RDQO01000004">
    <property type="protein sequence ID" value="RMX04882.1"/>
    <property type="molecule type" value="Genomic_DNA"/>
</dbReference>
<dbReference type="GO" id="GO:0051920">
    <property type="term" value="F:peroxiredoxin activity"/>
    <property type="evidence" value="ECO:0007669"/>
    <property type="project" value="InterPro"/>
</dbReference>
<comment type="caution">
    <text evidence="2">The sequence shown here is derived from an EMBL/GenBank/DDBJ whole genome shotgun (WGS) entry which is preliminary data.</text>
</comment>
<dbReference type="InterPro" id="IPR004675">
    <property type="entry name" value="AhpD_core"/>
</dbReference>
<dbReference type="Gene3D" id="1.20.1290.10">
    <property type="entry name" value="AhpD-like"/>
    <property type="match status" value="1"/>
</dbReference>
<dbReference type="NCBIfam" id="TIGR00778">
    <property type="entry name" value="ahpD_dom"/>
    <property type="match status" value="1"/>
</dbReference>
<dbReference type="Pfam" id="PF02627">
    <property type="entry name" value="CMD"/>
    <property type="match status" value="1"/>
</dbReference>
<keyword evidence="3" id="KW-1185">Reference proteome</keyword>
<proteinExistence type="predicted"/>
<evidence type="ECO:0000313" key="3">
    <source>
        <dbReference type="Proteomes" id="UP000278006"/>
    </source>
</evidence>
<dbReference type="AlphaFoldDB" id="A0A3M6QR56"/>
<evidence type="ECO:0000313" key="2">
    <source>
        <dbReference type="EMBL" id="RMX04882.1"/>
    </source>
</evidence>
<sequence>MTRISLKQRQDLPEHLHPLWDRMLGYGDFADSAGVMAHRLPVFAHSWRLLTDLADEALLPKRYLELALVAVSLLNECPYCVAHHTPKLSIQGISEQGATQILDYAAHPELDAVDRLVVEYAITVTRHWNRTRDEIFDRLKQHFSEAQIVELTWRIALCGAFNRFNDVLQVESAQPAPADAQHETPSPA</sequence>
<dbReference type="PANTHER" id="PTHR35446">
    <property type="entry name" value="SI:CH211-175M2.5"/>
    <property type="match status" value="1"/>
</dbReference>
<organism evidence="2 3">
    <name type="scientific">Corticibacter populi</name>
    <dbReference type="NCBI Taxonomy" id="1550736"/>
    <lineage>
        <taxon>Bacteria</taxon>
        <taxon>Pseudomonadati</taxon>
        <taxon>Pseudomonadota</taxon>
        <taxon>Betaproteobacteria</taxon>
        <taxon>Burkholderiales</taxon>
        <taxon>Comamonadaceae</taxon>
        <taxon>Corticibacter</taxon>
    </lineage>
</organism>
<protein>
    <submittedName>
        <fullName evidence="2">Carboxymuconolactone decarboxylase family protein</fullName>
    </submittedName>
</protein>
<gene>
    <name evidence="2" type="ORF">D8I35_13555</name>
</gene>
<dbReference type="PANTHER" id="PTHR35446:SF2">
    <property type="entry name" value="CARBOXYMUCONOLACTONE DECARBOXYLASE-LIKE DOMAIN-CONTAINING PROTEIN"/>
    <property type="match status" value="1"/>
</dbReference>
<dbReference type="InterPro" id="IPR003779">
    <property type="entry name" value="CMD-like"/>
</dbReference>
<evidence type="ECO:0000259" key="1">
    <source>
        <dbReference type="Pfam" id="PF02627"/>
    </source>
</evidence>
<dbReference type="Proteomes" id="UP000278006">
    <property type="component" value="Unassembled WGS sequence"/>
</dbReference>
<name>A0A3M6QR56_9BURK</name>